<evidence type="ECO:0000313" key="2">
    <source>
        <dbReference type="EMBL" id="OOO12109.1"/>
    </source>
</evidence>
<dbReference type="Proteomes" id="UP000190312">
    <property type="component" value="Unassembled WGS sequence"/>
</dbReference>
<evidence type="ECO:0000313" key="3">
    <source>
        <dbReference type="Proteomes" id="UP000190312"/>
    </source>
</evidence>
<dbReference type="InterPro" id="IPR000210">
    <property type="entry name" value="BTB/POZ_dom"/>
</dbReference>
<comment type="caution">
    <text evidence="2">The sequence shown here is derived from an EMBL/GenBank/DDBJ whole genome shotgun (WGS) entry which is preliminary data.</text>
</comment>
<sequence length="363" mass="42332">MSSTTRNTQIPHEDIIVTPQSDFTVQIKEFRQVGGRKLLKRTASLRVKRDTLANSSGYFQAMMGGRWTESEGDTITLEEDTVRSIEIWLRHFHGTLDVVTLDDISVADIWHIILASDKYQFNRNDLLQWFIRWYRNATAAGIHRDNLAKKLMLPCYAFDYAHGFQDLTKRLAYEEKGHIMEINPIDNVRLHLPPRIIQQVNAAKGRLRNILTRELFAKINFLIETGSCSCKDETVFNYLRELGKIKVQPLEERSFSLVSVQSYLNRLQHFDQERMLRGMSRQPCSSCGIEWKRRVGKAIGVTRDYFDGLCLDCMKTTVKADEEYWYHASYRSRHDENCRITHGEPTHYFSLMARRDKRGLVAD</sequence>
<feature type="domain" description="BTB" evidence="1">
    <location>
        <begin position="21"/>
        <end position="108"/>
    </location>
</feature>
<dbReference type="EMBL" id="MKZY01000003">
    <property type="protein sequence ID" value="OOO12109.1"/>
    <property type="molecule type" value="Genomic_DNA"/>
</dbReference>
<name>A0A1S9DSP6_ASPOZ</name>
<reference evidence="2 3" key="1">
    <citation type="submission" date="2016-10" db="EMBL/GenBank/DDBJ databases">
        <title>Genome sequencing of Aspergillus oryzae BCC7051.</title>
        <authorList>
            <person name="Thammarongtham C."/>
            <person name="Vorapreeda T."/>
            <person name="Nookaew I."/>
            <person name="Srisuk T."/>
            <person name="Land M."/>
            <person name="Jeennor S."/>
            <person name="Laoteng K."/>
        </authorList>
    </citation>
    <scope>NUCLEOTIDE SEQUENCE [LARGE SCALE GENOMIC DNA]</scope>
    <source>
        <strain evidence="2 3">BCC7051</strain>
    </source>
</reference>
<protein>
    <recommendedName>
        <fullName evidence="1">BTB domain-containing protein</fullName>
    </recommendedName>
</protein>
<dbReference type="OrthoDB" id="268428at2759"/>
<organism evidence="2 3">
    <name type="scientific">Aspergillus oryzae</name>
    <name type="common">Yellow koji mold</name>
    <dbReference type="NCBI Taxonomy" id="5062"/>
    <lineage>
        <taxon>Eukaryota</taxon>
        <taxon>Fungi</taxon>
        <taxon>Dikarya</taxon>
        <taxon>Ascomycota</taxon>
        <taxon>Pezizomycotina</taxon>
        <taxon>Eurotiomycetes</taxon>
        <taxon>Eurotiomycetidae</taxon>
        <taxon>Eurotiales</taxon>
        <taxon>Aspergillaceae</taxon>
        <taxon>Aspergillus</taxon>
        <taxon>Aspergillus subgen. Circumdati</taxon>
    </lineage>
</organism>
<dbReference type="AlphaFoldDB" id="A0A1S9DSP6"/>
<dbReference type="Gene3D" id="3.30.710.10">
    <property type="entry name" value="Potassium Channel Kv1.1, Chain A"/>
    <property type="match status" value="1"/>
</dbReference>
<dbReference type="PROSITE" id="PS50097">
    <property type="entry name" value="BTB"/>
    <property type="match status" value="1"/>
</dbReference>
<proteinExistence type="predicted"/>
<dbReference type="VEuPathDB" id="FungiDB:AO090102000077"/>
<accession>A0A1S9DSP6</accession>
<evidence type="ECO:0000259" key="1">
    <source>
        <dbReference type="PROSITE" id="PS50097"/>
    </source>
</evidence>
<dbReference type="SUPFAM" id="SSF54695">
    <property type="entry name" value="POZ domain"/>
    <property type="match status" value="1"/>
</dbReference>
<gene>
    <name evidence="2" type="ORF">OAory_01085790</name>
</gene>
<dbReference type="InterPro" id="IPR011333">
    <property type="entry name" value="SKP1/BTB/POZ_sf"/>
</dbReference>